<name>A0ACC1HMS7_9FUNG</name>
<organism evidence="1 2">
    <name type="scientific">Spiromyces aspiralis</name>
    <dbReference type="NCBI Taxonomy" id="68401"/>
    <lineage>
        <taxon>Eukaryota</taxon>
        <taxon>Fungi</taxon>
        <taxon>Fungi incertae sedis</taxon>
        <taxon>Zoopagomycota</taxon>
        <taxon>Kickxellomycotina</taxon>
        <taxon>Kickxellomycetes</taxon>
        <taxon>Kickxellales</taxon>
        <taxon>Kickxellaceae</taxon>
        <taxon>Spiromyces</taxon>
    </lineage>
</organism>
<evidence type="ECO:0000313" key="2">
    <source>
        <dbReference type="Proteomes" id="UP001145114"/>
    </source>
</evidence>
<gene>
    <name evidence="1" type="primary">MNR2_3</name>
    <name evidence="1" type="ORF">EV182_005801</name>
</gene>
<reference evidence="1" key="1">
    <citation type="submission" date="2022-06" db="EMBL/GenBank/DDBJ databases">
        <title>Phylogenomic reconstructions and comparative analyses of Kickxellomycotina fungi.</title>
        <authorList>
            <person name="Reynolds N.K."/>
            <person name="Stajich J.E."/>
            <person name="Barry K."/>
            <person name="Grigoriev I.V."/>
            <person name="Crous P."/>
            <person name="Smith M.E."/>
        </authorList>
    </citation>
    <scope>NUCLEOTIDE SEQUENCE</scope>
    <source>
        <strain evidence="1">RSA 2271</strain>
    </source>
</reference>
<evidence type="ECO:0000313" key="1">
    <source>
        <dbReference type="EMBL" id="KAJ1677616.1"/>
    </source>
</evidence>
<dbReference type="Proteomes" id="UP001145114">
    <property type="component" value="Unassembled WGS sequence"/>
</dbReference>
<dbReference type="EMBL" id="JAMZIH010002183">
    <property type="protein sequence ID" value="KAJ1677616.1"/>
    <property type="molecule type" value="Genomic_DNA"/>
</dbReference>
<keyword evidence="2" id="KW-1185">Reference proteome</keyword>
<sequence length="321" mass="35150">MGLDWINYAIIDDITDQIAPIMRSVEFEIESIDELVLILSSSEQSDMLLRIGTVRKRTMMLLRLLQGKADVVRSLIKRFESATTAAAMSAAANANIIAAGFHHPPVDSAAGTNRLVHSNNNNNISSDSGNSFITRKRGLNGLEYSRLTDGMRGGPFTTSSGPLPCYQQQQQQQQSHPLERVGDIDMPFYPTTAANPDITTIAAQKGNEIRLYLGDILDHIVTMVQNTNHYEAVISRAHGNYLAKISYELTETSNRTNDVVGKLSALASILVPLNVVTGLWGMNVPVPGQFTNDLTWFFGILTAMMAFALLVIAISKRLGVI</sequence>
<accession>A0ACC1HMS7</accession>
<comment type="caution">
    <text evidence="1">The sequence shown here is derived from an EMBL/GenBank/DDBJ whole genome shotgun (WGS) entry which is preliminary data.</text>
</comment>
<protein>
    <submittedName>
        <fullName evidence="1">CorA metal ion transporter</fullName>
    </submittedName>
</protein>
<proteinExistence type="predicted"/>